<evidence type="ECO:0000313" key="2">
    <source>
        <dbReference type="Proteomes" id="UP000499080"/>
    </source>
</evidence>
<gene>
    <name evidence="1" type="ORF">AVEN_150863_1</name>
</gene>
<evidence type="ECO:0000313" key="1">
    <source>
        <dbReference type="EMBL" id="GBN00925.1"/>
    </source>
</evidence>
<dbReference type="OrthoDB" id="6431089at2759"/>
<dbReference type="Proteomes" id="UP000499080">
    <property type="component" value="Unassembled WGS sequence"/>
</dbReference>
<reference evidence="1 2" key="1">
    <citation type="journal article" date="2019" name="Sci. Rep.">
        <title>Orb-weaving spider Araneus ventricosus genome elucidates the spidroin gene catalogue.</title>
        <authorList>
            <person name="Kono N."/>
            <person name="Nakamura H."/>
            <person name="Ohtoshi R."/>
            <person name="Moran D.A.P."/>
            <person name="Shinohara A."/>
            <person name="Yoshida Y."/>
            <person name="Fujiwara M."/>
            <person name="Mori M."/>
            <person name="Tomita M."/>
            <person name="Arakawa K."/>
        </authorList>
    </citation>
    <scope>NUCLEOTIDE SEQUENCE [LARGE SCALE GENOMIC DNA]</scope>
</reference>
<comment type="caution">
    <text evidence="1">The sequence shown here is derived from an EMBL/GenBank/DDBJ whole genome shotgun (WGS) entry which is preliminary data.</text>
</comment>
<name>A0A4Y2KF55_ARAVE</name>
<keyword evidence="2" id="KW-1185">Reference proteome</keyword>
<organism evidence="1 2">
    <name type="scientific">Araneus ventricosus</name>
    <name type="common">Orbweaver spider</name>
    <name type="synonym">Epeira ventricosa</name>
    <dbReference type="NCBI Taxonomy" id="182803"/>
    <lineage>
        <taxon>Eukaryota</taxon>
        <taxon>Metazoa</taxon>
        <taxon>Ecdysozoa</taxon>
        <taxon>Arthropoda</taxon>
        <taxon>Chelicerata</taxon>
        <taxon>Arachnida</taxon>
        <taxon>Araneae</taxon>
        <taxon>Araneomorphae</taxon>
        <taxon>Entelegynae</taxon>
        <taxon>Araneoidea</taxon>
        <taxon>Araneidae</taxon>
        <taxon>Araneus</taxon>
    </lineage>
</organism>
<sequence length="94" mass="10994">MYQVREFFHIKTCNKCQGFRHLSKDRPAKRPSYKSCAGHHPTIKYRSPQVVCFNCAMHKQFHGTRFPIYRYTSDKGCACYLGEVDSSKILETIN</sequence>
<proteinExistence type="predicted"/>
<protein>
    <submittedName>
        <fullName evidence="1">Uncharacterized protein</fullName>
    </submittedName>
</protein>
<dbReference type="AlphaFoldDB" id="A0A4Y2KF55"/>
<accession>A0A4Y2KF55</accession>
<dbReference type="EMBL" id="BGPR01004563">
    <property type="protein sequence ID" value="GBN00925.1"/>
    <property type="molecule type" value="Genomic_DNA"/>
</dbReference>